<keyword evidence="6 8" id="KW-1133">Transmembrane helix</keyword>
<feature type="transmembrane region" description="Helical" evidence="8">
    <location>
        <begin position="259"/>
        <end position="280"/>
    </location>
</feature>
<feature type="transmembrane region" description="Helical" evidence="8">
    <location>
        <begin position="15"/>
        <end position="39"/>
    </location>
</feature>
<evidence type="ECO:0000256" key="2">
    <source>
        <dbReference type="ARBA" id="ARBA00007069"/>
    </source>
</evidence>
<feature type="transmembrane region" description="Helical" evidence="8">
    <location>
        <begin position="107"/>
        <end position="132"/>
    </location>
</feature>
<dbReference type="EMBL" id="LABZ01000099">
    <property type="protein sequence ID" value="KMO40236.1"/>
    <property type="molecule type" value="Genomic_DNA"/>
</dbReference>
<dbReference type="GO" id="GO:0055085">
    <property type="term" value="P:transmembrane transport"/>
    <property type="evidence" value="ECO:0007669"/>
    <property type="project" value="InterPro"/>
</dbReference>
<dbReference type="GO" id="GO:0005886">
    <property type="term" value="C:plasma membrane"/>
    <property type="evidence" value="ECO:0007669"/>
    <property type="project" value="UniProtKB-SubCell"/>
</dbReference>
<sequence>MAGATLAEERSRRPWLLLAPSALLYAAFLLVPLALLVVASVTPAEGPGRLQAATGEYYAAFATDGITLTILLHTLRLASLVTLSCLVLGYPLALFMRRAGPKTRLAIMLVVVSPLLSSVIVRNVAWLLVLGREGIINTGLQALGLIDAPLPLLYNTFGVVVGVTHVYLSFLVLPLFASLTTINPAAEESAAILGASPLRTFLYVTLSLSPPGAVAGATLVFVLTMGVYLTPVIMGESFVTTLPMVITDLVRNQFEWSRASAFAIVLLLVVGGVMAASGWAERRLTT</sequence>
<evidence type="ECO:0000256" key="4">
    <source>
        <dbReference type="ARBA" id="ARBA00022475"/>
    </source>
</evidence>
<keyword evidence="4" id="KW-1003">Cell membrane</keyword>
<feature type="domain" description="ABC transmembrane type-1" evidence="9">
    <location>
        <begin position="71"/>
        <end position="277"/>
    </location>
</feature>
<feature type="transmembrane region" description="Helical" evidence="8">
    <location>
        <begin position="77"/>
        <end position="95"/>
    </location>
</feature>
<reference evidence="10 11" key="1">
    <citation type="submission" date="2015-03" db="EMBL/GenBank/DDBJ databases">
        <title>Genome sequencing of Methylobacterium tarhaniae DSM 25844.</title>
        <authorList>
            <person name="Chaudhry V."/>
            <person name="Patil P.B."/>
        </authorList>
    </citation>
    <scope>NUCLEOTIDE SEQUENCE [LARGE SCALE GENOMIC DNA]</scope>
    <source>
        <strain evidence="10 11">DSM 25844</strain>
    </source>
</reference>
<dbReference type="PANTHER" id="PTHR42929:SF5">
    <property type="entry name" value="ABC TRANSPORTER PERMEASE PROTEIN"/>
    <property type="match status" value="1"/>
</dbReference>
<dbReference type="Proteomes" id="UP000036449">
    <property type="component" value="Unassembled WGS sequence"/>
</dbReference>
<evidence type="ECO:0000313" key="10">
    <source>
        <dbReference type="EMBL" id="KMO40236.1"/>
    </source>
</evidence>
<comment type="caution">
    <text evidence="10">The sequence shown here is derived from an EMBL/GenBank/DDBJ whole genome shotgun (WGS) entry which is preliminary data.</text>
</comment>
<comment type="similarity">
    <text evidence="2">Belongs to the binding-protein-dependent transport system permease family. CysTW subfamily.</text>
</comment>
<proteinExistence type="inferred from homology"/>
<evidence type="ECO:0000256" key="6">
    <source>
        <dbReference type="ARBA" id="ARBA00022989"/>
    </source>
</evidence>
<evidence type="ECO:0000313" key="11">
    <source>
        <dbReference type="Proteomes" id="UP000036449"/>
    </source>
</evidence>
<evidence type="ECO:0000259" key="9">
    <source>
        <dbReference type="PROSITE" id="PS50928"/>
    </source>
</evidence>
<dbReference type="Gene3D" id="1.10.3720.10">
    <property type="entry name" value="MetI-like"/>
    <property type="match status" value="1"/>
</dbReference>
<dbReference type="RefSeq" id="WP_048451588.1">
    <property type="nucleotide sequence ID" value="NZ_LABZ01000099.1"/>
</dbReference>
<protein>
    <recommendedName>
        <fullName evidence="9">ABC transmembrane type-1 domain-containing protein</fullName>
    </recommendedName>
</protein>
<keyword evidence="5 8" id="KW-0812">Transmembrane</keyword>
<feature type="transmembrane region" description="Helical" evidence="8">
    <location>
        <begin position="152"/>
        <end position="179"/>
    </location>
</feature>
<keyword evidence="3" id="KW-0813">Transport</keyword>
<dbReference type="PANTHER" id="PTHR42929">
    <property type="entry name" value="INNER MEMBRANE ABC TRANSPORTER PERMEASE PROTEIN YDCU-RELATED-RELATED"/>
    <property type="match status" value="1"/>
</dbReference>
<dbReference type="SUPFAM" id="SSF161098">
    <property type="entry name" value="MetI-like"/>
    <property type="match status" value="1"/>
</dbReference>
<dbReference type="CDD" id="cd06261">
    <property type="entry name" value="TM_PBP2"/>
    <property type="match status" value="1"/>
</dbReference>
<accession>A0A0J6VM37</accession>
<keyword evidence="7 8" id="KW-0472">Membrane</keyword>
<name>A0A0J6VM37_9HYPH</name>
<evidence type="ECO:0000256" key="8">
    <source>
        <dbReference type="SAM" id="Phobius"/>
    </source>
</evidence>
<evidence type="ECO:0000256" key="3">
    <source>
        <dbReference type="ARBA" id="ARBA00022448"/>
    </source>
</evidence>
<evidence type="ECO:0000256" key="7">
    <source>
        <dbReference type="ARBA" id="ARBA00023136"/>
    </source>
</evidence>
<organism evidence="10 11">
    <name type="scientific">Methylobacterium tarhaniae</name>
    <dbReference type="NCBI Taxonomy" id="1187852"/>
    <lineage>
        <taxon>Bacteria</taxon>
        <taxon>Pseudomonadati</taxon>
        <taxon>Pseudomonadota</taxon>
        <taxon>Alphaproteobacteria</taxon>
        <taxon>Hyphomicrobiales</taxon>
        <taxon>Methylobacteriaceae</taxon>
        <taxon>Methylobacterium</taxon>
    </lineage>
</organism>
<evidence type="ECO:0000256" key="1">
    <source>
        <dbReference type="ARBA" id="ARBA00004651"/>
    </source>
</evidence>
<dbReference type="OrthoDB" id="9807047at2"/>
<dbReference type="InterPro" id="IPR000515">
    <property type="entry name" value="MetI-like"/>
</dbReference>
<keyword evidence="11" id="KW-1185">Reference proteome</keyword>
<evidence type="ECO:0000256" key="5">
    <source>
        <dbReference type="ARBA" id="ARBA00022692"/>
    </source>
</evidence>
<dbReference type="PATRIC" id="fig|1187852.3.peg.6976"/>
<dbReference type="AlphaFoldDB" id="A0A0J6VM37"/>
<dbReference type="InterPro" id="IPR035906">
    <property type="entry name" value="MetI-like_sf"/>
</dbReference>
<gene>
    <name evidence="10" type="ORF">VQ03_14480</name>
</gene>
<comment type="subcellular location">
    <subcellularLocation>
        <location evidence="1">Cell membrane</location>
        <topology evidence="1">Multi-pass membrane protein</topology>
    </subcellularLocation>
</comment>
<dbReference type="PROSITE" id="PS50928">
    <property type="entry name" value="ABC_TM1"/>
    <property type="match status" value="1"/>
</dbReference>